<feature type="region of interest" description="Disordered" evidence="1">
    <location>
        <begin position="1"/>
        <end position="28"/>
    </location>
</feature>
<proteinExistence type="predicted"/>
<dbReference type="EMBL" id="ML975247">
    <property type="protein sequence ID" value="KAF1839114.1"/>
    <property type="molecule type" value="Genomic_DNA"/>
</dbReference>
<protein>
    <submittedName>
        <fullName evidence="2">Uncharacterized protein</fullName>
    </submittedName>
</protein>
<keyword evidence="3" id="KW-1185">Reference proteome</keyword>
<reference evidence="2" key="1">
    <citation type="submission" date="2020-01" db="EMBL/GenBank/DDBJ databases">
        <authorList>
            <consortium name="DOE Joint Genome Institute"/>
            <person name="Haridas S."/>
            <person name="Albert R."/>
            <person name="Binder M."/>
            <person name="Bloem J."/>
            <person name="Labutti K."/>
            <person name="Salamov A."/>
            <person name="Andreopoulos B."/>
            <person name="Baker S.E."/>
            <person name="Barry K."/>
            <person name="Bills G."/>
            <person name="Bluhm B.H."/>
            <person name="Cannon C."/>
            <person name="Castanera R."/>
            <person name="Culley D.E."/>
            <person name="Daum C."/>
            <person name="Ezra D."/>
            <person name="Gonzalez J.B."/>
            <person name="Henrissat B."/>
            <person name="Kuo A."/>
            <person name="Liang C."/>
            <person name="Lipzen A."/>
            <person name="Lutzoni F."/>
            <person name="Magnuson J."/>
            <person name="Mondo S."/>
            <person name="Nolan M."/>
            <person name="Ohm R."/>
            <person name="Pangilinan J."/>
            <person name="Park H.-J."/>
            <person name="Ramirez L."/>
            <person name="Alfaro M."/>
            <person name="Sun H."/>
            <person name="Tritt A."/>
            <person name="Yoshinaga Y."/>
            <person name="Zwiers L.-H."/>
            <person name="Turgeon B.G."/>
            <person name="Goodwin S.B."/>
            <person name="Spatafora J.W."/>
            <person name="Crous P.W."/>
            <person name="Grigoriev I.V."/>
        </authorList>
    </citation>
    <scope>NUCLEOTIDE SEQUENCE</scope>
    <source>
        <strain evidence="2">P77</strain>
    </source>
</reference>
<organism evidence="2 3">
    <name type="scientific">Decorospora gaudefroyi</name>
    <dbReference type="NCBI Taxonomy" id="184978"/>
    <lineage>
        <taxon>Eukaryota</taxon>
        <taxon>Fungi</taxon>
        <taxon>Dikarya</taxon>
        <taxon>Ascomycota</taxon>
        <taxon>Pezizomycotina</taxon>
        <taxon>Dothideomycetes</taxon>
        <taxon>Pleosporomycetidae</taxon>
        <taxon>Pleosporales</taxon>
        <taxon>Pleosporineae</taxon>
        <taxon>Pleosporaceae</taxon>
        <taxon>Decorospora</taxon>
    </lineage>
</organism>
<evidence type="ECO:0000313" key="3">
    <source>
        <dbReference type="Proteomes" id="UP000800040"/>
    </source>
</evidence>
<feature type="compositionally biased region" description="Basic and acidic residues" evidence="1">
    <location>
        <begin position="7"/>
        <end position="17"/>
    </location>
</feature>
<gene>
    <name evidence="2" type="ORF">BDW02DRAFT_277085</name>
</gene>
<accession>A0A6A5KWP8</accession>
<sequence>MSTQRRVSRDLDKDISAKKPQNSSSDMVTTYQVLPKHLDLSTSTSTSLCMRDTKPVATKTLQEPQDGKPAITLKTYKQGSGSRLGSSCSVLHLFKPINDDGKRNAATIDIKSDEETEMLAQLRAQLEEHFQGLKREFEVKRGKCWTALRPWGNEEWEWSEEGGDEIDGALDWCSSSWLSASGEAEQW</sequence>
<feature type="compositionally biased region" description="Polar residues" evidence="1">
    <location>
        <begin position="19"/>
        <end position="28"/>
    </location>
</feature>
<dbReference type="Proteomes" id="UP000800040">
    <property type="component" value="Unassembled WGS sequence"/>
</dbReference>
<evidence type="ECO:0000313" key="2">
    <source>
        <dbReference type="EMBL" id="KAF1839114.1"/>
    </source>
</evidence>
<dbReference type="AlphaFoldDB" id="A0A6A5KWP8"/>
<name>A0A6A5KWP8_9PLEO</name>
<dbReference type="OrthoDB" id="3688570at2759"/>
<evidence type="ECO:0000256" key="1">
    <source>
        <dbReference type="SAM" id="MobiDB-lite"/>
    </source>
</evidence>